<dbReference type="InterPro" id="IPR029058">
    <property type="entry name" value="AB_hydrolase_fold"/>
</dbReference>
<dbReference type="KEGG" id="cbr:CBG_06738"/>
<dbReference type="GO" id="GO:0005886">
    <property type="term" value="C:plasma membrane"/>
    <property type="evidence" value="ECO:0000318"/>
    <property type="project" value="GO_Central"/>
</dbReference>
<dbReference type="SUPFAM" id="SSF53474">
    <property type="entry name" value="alpha/beta-Hydrolases"/>
    <property type="match status" value="1"/>
</dbReference>
<dbReference type="eggNOG" id="KOG4667">
    <property type="taxonomic scope" value="Eukaryota"/>
</dbReference>
<dbReference type="CTD" id="8589638"/>
<dbReference type="Gene3D" id="3.40.50.1820">
    <property type="entry name" value="alpha/beta hydrolase"/>
    <property type="match status" value="1"/>
</dbReference>
<keyword evidence="3" id="KW-1185">Reference proteome</keyword>
<dbReference type="GO" id="GO:0010008">
    <property type="term" value="C:endosome membrane"/>
    <property type="evidence" value="ECO:0000318"/>
    <property type="project" value="GO_Central"/>
</dbReference>
<dbReference type="HOGENOM" id="CLU_1103615_0_0_1"/>
<evidence type="ECO:0000259" key="1">
    <source>
        <dbReference type="Pfam" id="PF12146"/>
    </source>
</evidence>
<accession>A8X2Z4</accession>
<dbReference type="InterPro" id="IPR022742">
    <property type="entry name" value="Hydrolase_4"/>
</dbReference>
<dbReference type="InParanoid" id="A8X2Z4"/>
<dbReference type="WormBase" id="CBG06738">
    <property type="protein sequence ID" value="CBP40674"/>
    <property type="gene ID" value="WBGene00028971"/>
</dbReference>
<name>A8X2Z4_CAEBR</name>
<dbReference type="RefSeq" id="XP_002647640.2">
    <property type="nucleotide sequence ID" value="XM_002647594.2"/>
</dbReference>
<evidence type="ECO:0000313" key="4">
    <source>
        <dbReference type="WormBase" id="CBG06738"/>
    </source>
</evidence>
<feature type="domain" description="Serine aminopeptidase S33" evidence="1">
    <location>
        <begin position="176"/>
        <end position="221"/>
    </location>
</feature>
<evidence type="ECO:0000313" key="2">
    <source>
        <dbReference type="EMBL" id="CAP27004.2"/>
    </source>
</evidence>
<protein>
    <submittedName>
        <fullName evidence="2">Protein CBG06738</fullName>
    </submittedName>
</protein>
<dbReference type="Pfam" id="PF12146">
    <property type="entry name" value="Hydrolase_4"/>
    <property type="match status" value="1"/>
</dbReference>
<proteinExistence type="predicted"/>
<dbReference type="Proteomes" id="UP000008549">
    <property type="component" value="Unassembled WGS sequence"/>
</dbReference>
<reference evidence="2 3" key="1">
    <citation type="journal article" date="2003" name="PLoS Biol.">
        <title>The genome sequence of Caenorhabditis briggsae: a platform for comparative genomics.</title>
        <authorList>
            <person name="Stein L.D."/>
            <person name="Bao Z."/>
            <person name="Blasiar D."/>
            <person name="Blumenthal T."/>
            <person name="Brent M.R."/>
            <person name="Chen N."/>
            <person name="Chinwalla A."/>
            <person name="Clarke L."/>
            <person name="Clee C."/>
            <person name="Coghlan A."/>
            <person name="Coulson A."/>
            <person name="D'Eustachio P."/>
            <person name="Fitch D.H."/>
            <person name="Fulton L.A."/>
            <person name="Fulton R.E."/>
            <person name="Griffiths-Jones S."/>
            <person name="Harris T.W."/>
            <person name="Hillier L.W."/>
            <person name="Kamath R."/>
            <person name="Kuwabara P.E."/>
            <person name="Mardis E.R."/>
            <person name="Marra M.A."/>
            <person name="Miner T.L."/>
            <person name="Minx P."/>
            <person name="Mullikin J.C."/>
            <person name="Plumb R.W."/>
            <person name="Rogers J."/>
            <person name="Schein J.E."/>
            <person name="Sohrmann M."/>
            <person name="Spieth J."/>
            <person name="Stajich J.E."/>
            <person name="Wei C."/>
            <person name="Willey D."/>
            <person name="Wilson R.K."/>
            <person name="Durbin R."/>
            <person name="Waterston R.H."/>
        </authorList>
    </citation>
    <scope>NUCLEOTIDE SEQUENCE [LARGE SCALE GENOMIC DNA]</scope>
    <source>
        <strain evidence="2 3">AF16</strain>
    </source>
</reference>
<reference evidence="2 3" key="2">
    <citation type="journal article" date="2011" name="PLoS Genet.">
        <title>Caenorhabditis briggsae recombinant inbred line genotypes reveal inter-strain incompatibility and the evolution of recombination.</title>
        <authorList>
            <person name="Ross J.A."/>
            <person name="Koboldt D.C."/>
            <person name="Staisch J.E."/>
            <person name="Chamberlin H.M."/>
            <person name="Gupta B.P."/>
            <person name="Miller R.D."/>
            <person name="Baird S.E."/>
            <person name="Haag E.S."/>
        </authorList>
    </citation>
    <scope>NUCLEOTIDE SEQUENCE [LARGE SCALE GENOMIC DNA]</scope>
    <source>
        <strain evidence="2 3">AF16</strain>
    </source>
</reference>
<dbReference type="OMA" id="SAGCHSI"/>
<organism evidence="2 3">
    <name type="scientific">Caenorhabditis briggsae</name>
    <dbReference type="NCBI Taxonomy" id="6238"/>
    <lineage>
        <taxon>Eukaryota</taxon>
        <taxon>Metazoa</taxon>
        <taxon>Ecdysozoa</taxon>
        <taxon>Nematoda</taxon>
        <taxon>Chromadorea</taxon>
        <taxon>Rhabditida</taxon>
        <taxon>Rhabditina</taxon>
        <taxon>Rhabditomorpha</taxon>
        <taxon>Rhabditoidea</taxon>
        <taxon>Rhabditidae</taxon>
        <taxon>Peloderinae</taxon>
        <taxon>Caenorhabditis</taxon>
    </lineage>
</organism>
<dbReference type="GO" id="GO:0008474">
    <property type="term" value="F:palmitoyl-(protein) hydrolase activity"/>
    <property type="evidence" value="ECO:0000318"/>
    <property type="project" value="GO_Central"/>
</dbReference>
<dbReference type="FunCoup" id="A8X2Z4">
    <property type="interactions" value="652"/>
</dbReference>
<dbReference type="PANTHER" id="PTHR12277">
    <property type="entry name" value="ALPHA/BETA HYDROLASE DOMAIN-CONTAINING PROTEIN"/>
    <property type="match status" value="1"/>
</dbReference>
<dbReference type="STRING" id="6238.A8X2Z4"/>
<dbReference type="GeneID" id="8589638"/>
<dbReference type="ESTHER" id="caebr-A8X2Z4">
    <property type="family name" value="6_AlphaBeta_hydrolase"/>
</dbReference>
<dbReference type="EMBL" id="HE601320">
    <property type="protein sequence ID" value="CAP27004.2"/>
    <property type="molecule type" value="Genomic_DNA"/>
</dbReference>
<sequence length="252" mass="28641">MGLLKHLNVLYCHGLGSSINCRHATQLQTFFEQQNDVYFEKITGPCMECERVATGYRRKNYLLTLKQCEADLQKHFVLDANNEKWILMATSGACHPALNIAKQHKEKVSGLFLMCPGTGLDMSFVDTIQPGALKYLMKTGSIKYPPSKHGHPALLNIECLQDFLKTSICNSPEKTIDITCPVLIVHGEDDNIVPIENSNKLMQRIASTCKDFYRIPGVDHYFDLDEQVLKRLEKLMDTIRDNQQPQNIRAKI</sequence>
<dbReference type="AlphaFoldDB" id="A8X2Z4"/>
<dbReference type="PANTHER" id="PTHR12277:SF196">
    <property type="entry name" value="HYDROLASE_4 DOMAIN-CONTAINING PROTEIN"/>
    <property type="match status" value="1"/>
</dbReference>
<evidence type="ECO:0000313" key="3">
    <source>
        <dbReference type="Proteomes" id="UP000008549"/>
    </source>
</evidence>
<gene>
    <name evidence="2 4" type="ORF">CBG06738</name>
    <name evidence="2" type="ORF">CBG_06738</name>
</gene>